<evidence type="ECO:0000256" key="1">
    <source>
        <dbReference type="SAM" id="MobiDB-lite"/>
    </source>
</evidence>
<dbReference type="Proteomes" id="UP001052739">
    <property type="component" value="Unassembled WGS sequence"/>
</dbReference>
<organism evidence="2 3">
    <name type="scientific">Streptomyces hydrogenans</name>
    <dbReference type="NCBI Taxonomy" id="1873719"/>
    <lineage>
        <taxon>Bacteria</taxon>
        <taxon>Bacillati</taxon>
        <taxon>Actinomycetota</taxon>
        <taxon>Actinomycetes</taxon>
        <taxon>Kitasatosporales</taxon>
        <taxon>Streptomycetaceae</taxon>
        <taxon>Streptomyces</taxon>
    </lineage>
</organism>
<evidence type="ECO:0000313" key="3">
    <source>
        <dbReference type="Proteomes" id="UP001052739"/>
    </source>
</evidence>
<keyword evidence="3" id="KW-1185">Reference proteome</keyword>
<name>A0ABQ3P0T1_9ACTN</name>
<gene>
    <name evidence="2" type="ORF">Shyd_00080</name>
</gene>
<sequence length="83" mass="9273">MRFRILLMLDVPQAFRDDALPLDDFDLGGAEEEPLPPFGTSVIGRYPYSGPCGPRSEELSEHPPTVPRPRGPRSCPYPHDPSR</sequence>
<proteinExistence type="predicted"/>
<comment type="caution">
    <text evidence="2">The sequence shown here is derived from an EMBL/GenBank/DDBJ whole genome shotgun (WGS) entry which is preliminary data.</text>
</comment>
<feature type="region of interest" description="Disordered" evidence="1">
    <location>
        <begin position="47"/>
        <end position="83"/>
    </location>
</feature>
<accession>A0ABQ3P0T1</accession>
<evidence type="ECO:0000313" key="2">
    <source>
        <dbReference type="EMBL" id="GHI18637.1"/>
    </source>
</evidence>
<reference evidence="2" key="1">
    <citation type="submission" date="2024-05" db="EMBL/GenBank/DDBJ databases">
        <title>Whole genome shotgun sequence of Streptomyces hydrogenans NBRC 13475.</title>
        <authorList>
            <person name="Komaki H."/>
            <person name="Tamura T."/>
        </authorList>
    </citation>
    <scope>NUCLEOTIDE SEQUENCE</scope>
    <source>
        <strain evidence="2">NBRC 13475</strain>
    </source>
</reference>
<dbReference type="EMBL" id="BNDW01000001">
    <property type="protein sequence ID" value="GHI18637.1"/>
    <property type="molecule type" value="Genomic_DNA"/>
</dbReference>
<protein>
    <submittedName>
        <fullName evidence="2">Uncharacterized protein</fullName>
    </submittedName>
</protein>